<sequence length="40" mass="4756">MSGYILVVYFNKSEKKEDFTCLLFVFLHIFAPNNYPLPKK</sequence>
<protein>
    <submittedName>
        <fullName evidence="1">Uncharacterized protein</fullName>
    </submittedName>
</protein>
<accession>A0A6N2XM95</accession>
<dbReference type="EMBL" id="CACRTD010000090">
    <property type="protein sequence ID" value="VYT54947.1"/>
    <property type="molecule type" value="Genomic_DNA"/>
</dbReference>
<evidence type="ECO:0000313" key="1">
    <source>
        <dbReference type="EMBL" id="VYT54947.1"/>
    </source>
</evidence>
<gene>
    <name evidence="1" type="ORF">BOLFYP28_04751</name>
</gene>
<organism evidence="1">
    <name type="scientific">Bacteroides ovatus</name>
    <dbReference type="NCBI Taxonomy" id="28116"/>
    <lineage>
        <taxon>Bacteria</taxon>
        <taxon>Pseudomonadati</taxon>
        <taxon>Bacteroidota</taxon>
        <taxon>Bacteroidia</taxon>
        <taxon>Bacteroidales</taxon>
        <taxon>Bacteroidaceae</taxon>
        <taxon>Bacteroides</taxon>
    </lineage>
</organism>
<dbReference type="AlphaFoldDB" id="A0A6N2XM95"/>
<proteinExistence type="predicted"/>
<name>A0A6N2XM95_BACOV</name>
<reference evidence="1" key="1">
    <citation type="submission" date="2019-11" db="EMBL/GenBank/DDBJ databases">
        <authorList>
            <person name="Feng L."/>
        </authorList>
    </citation>
    <scope>NUCLEOTIDE SEQUENCE</scope>
    <source>
        <strain evidence="1">BovatusLFYP28</strain>
    </source>
</reference>